<evidence type="ECO:0000256" key="1">
    <source>
        <dbReference type="SAM" id="MobiDB-lite"/>
    </source>
</evidence>
<organism evidence="2 3">
    <name type="scientific">Paraburkholderia caffeinilytica</name>
    <dbReference type="NCBI Taxonomy" id="1761016"/>
    <lineage>
        <taxon>Bacteria</taxon>
        <taxon>Pseudomonadati</taxon>
        <taxon>Pseudomonadota</taxon>
        <taxon>Betaproteobacteria</taxon>
        <taxon>Burkholderiales</taxon>
        <taxon>Burkholderiaceae</taxon>
        <taxon>Paraburkholderia</taxon>
    </lineage>
</organism>
<keyword evidence="3" id="KW-1185">Reference proteome</keyword>
<sequence length="82" mass="8444">MKTLRTPHSDLADADALLDEALRETFLASDPIACTPASEAGAPRARRASGRAKGASVAPGQGIWSTRGRSAIRRSAVRSGAG</sequence>
<dbReference type="Proteomes" id="UP000602004">
    <property type="component" value="Unassembled WGS sequence"/>
</dbReference>
<evidence type="ECO:0000313" key="2">
    <source>
        <dbReference type="EMBL" id="GGC73984.1"/>
    </source>
</evidence>
<evidence type="ECO:0000313" key="3">
    <source>
        <dbReference type="Proteomes" id="UP000602004"/>
    </source>
</evidence>
<proteinExistence type="predicted"/>
<reference evidence="3" key="1">
    <citation type="journal article" date="2019" name="Int. J. Syst. Evol. Microbiol.">
        <title>The Global Catalogue of Microorganisms (GCM) 10K type strain sequencing project: providing services to taxonomists for standard genome sequencing and annotation.</title>
        <authorList>
            <consortium name="The Broad Institute Genomics Platform"/>
            <consortium name="The Broad Institute Genome Sequencing Center for Infectious Disease"/>
            <person name="Wu L."/>
            <person name="Ma J."/>
        </authorList>
    </citation>
    <scope>NUCLEOTIDE SEQUENCE [LARGE SCALE GENOMIC DNA]</scope>
    <source>
        <strain evidence="3">CGMCC 1.15103</strain>
    </source>
</reference>
<dbReference type="EMBL" id="BMHL01000030">
    <property type="protein sequence ID" value="GGC73984.1"/>
    <property type="molecule type" value="Genomic_DNA"/>
</dbReference>
<name>A0ABQ1NDZ6_9BURK</name>
<comment type="caution">
    <text evidence="2">The sequence shown here is derived from an EMBL/GenBank/DDBJ whole genome shotgun (WGS) entry which is preliminary data.</text>
</comment>
<gene>
    <name evidence="2" type="ORF">GCM10011400_72710</name>
</gene>
<protein>
    <submittedName>
        <fullName evidence="2">Uncharacterized protein</fullName>
    </submittedName>
</protein>
<accession>A0ABQ1NDZ6</accession>
<feature type="region of interest" description="Disordered" evidence="1">
    <location>
        <begin position="34"/>
        <end position="82"/>
    </location>
</feature>